<dbReference type="Proteomes" id="UP000606786">
    <property type="component" value="Unassembled WGS sequence"/>
</dbReference>
<keyword evidence="2" id="KW-1185">Reference proteome</keyword>
<protein>
    <submittedName>
        <fullName evidence="1">(Mediterranean fruit fly) hypothetical protein</fullName>
    </submittedName>
</protein>
<dbReference type="AlphaFoldDB" id="A0A811V2G2"/>
<organism evidence="1 2">
    <name type="scientific">Ceratitis capitata</name>
    <name type="common">Mediterranean fruit fly</name>
    <name type="synonym">Tephritis capitata</name>
    <dbReference type="NCBI Taxonomy" id="7213"/>
    <lineage>
        <taxon>Eukaryota</taxon>
        <taxon>Metazoa</taxon>
        <taxon>Ecdysozoa</taxon>
        <taxon>Arthropoda</taxon>
        <taxon>Hexapoda</taxon>
        <taxon>Insecta</taxon>
        <taxon>Pterygota</taxon>
        <taxon>Neoptera</taxon>
        <taxon>Endopterygota</taxon>
        <taxon>Diptera</taxon>
        <taxon>Brachycera</taxon>
        <taxon>Muscomorpha</taxon>
        <taxon>Tephritoidea</taxon>
        <taxon>Tephritidae</taxon>
        <taxon>Ceratitis</taxon>
        <taxon>Ceratitis</taxon>
    </lineage>
</organism>
<comment type="caution">
    <text evidence="1">The sequence shown here is derived from an EMBL/GenBank/DDBJ whole genome shotgun (WGS) entry which is preliminary data.</text>
</comment>
<evidence type="ECO:0000313" key="1">
    <source>
        <dbReference type="EMBL" id="CAD7005772.1"/>
    </source>
</evidence>
<reference evidence="1" key="1">
    <citation type="submission" date="2020-11" db="EMBL/GenBank/DDBJ databases">
        <authorList>
            <person name="Whitehead M."/>
        </authorList>
    </citation>
    <scope>NUCLEOTIDE SEQUENCE</scope>
    <source>
        <strain evidence="1">EGII</strain>
    </source>
</reference>
<name>A0A811V2G2_CERCA</name>
<sequence>MFTSPLNRFLTPEYITPHNDIRPHVLDNYLLNLPQLEEATVMATTNTTTTVHGSRQVENGTALKWLEALNSTKTNHKMNVQHASTEISRGCKIYFVDTVHGSACCLDKL</sequence>
<accession>A0A811V2G2</accession>
<proteinExistence type="predicted"/>
<gene>
    <name evidence="1" type="ORF">CCAP1982_LOCUS14120</name>
</gene>
<dbReference type="EMBL" id="CAJHJT010000034">
    <property type="protein sequence ID" value="CAD7005772.1"/>
    <property type="molecule type" value="Genomic_DNA"/>
</dbReference>
<evidence type="ECO:0000313" key="2">
    <source>
        <dbReference type="Proteomes" id="UP000606786"/>
    </source>
</evidence>